<keyword evidence="2" id="KW-0689">Ribosomal protein</keyword>
<reference evidence="4" key="1">
    <citation type="submission" date="2021-01" db="EMBL/GenBank/DDBJ databases">
        <authorList>
            <person name="Corre E."/>
            <person name="Pelletier E."/>
            <person name="Niang G."/>
            <person name="Scheremetjew M."/>
            <person name="Finn R."/>
            <person name="Kale V."/>
            <person name="Holt S."/>
            <person name="Cochrane G."/>
            <person name="Meng A."/>
            <person name="Brown T."/>
            <person name="Cohen L."/>
        </authorList>
    </citation>
    <scope>NUCLEOTIDE SEQUENCE</scope>
    <source>
        <strain evidence="4">PLY182g</strain>
    </source>
</reference>
<evidence type="ECO:0008006" key="6">
    <source>
        <dbReference type="Google" id="ProtNLM"/>
    </source>
</evidence>
<evidence type="ECO:0000313" key="5">
    <source>
        <dbReference type="EMBL" id="CAD8621856.1"/>
    </source>
</evidence>
<dbReference type="GO" id="GO:0043021">
    <property type="term" value="F:ribonucleoprotein complex binding"/>
    <property type="evidence" value="ECO:0007669"/>
    <property type="project" value="TreeGrafter"/>
</dbReference>
<dbReference type="Pfam" id="PF00428">
    <property type="entry name" value="Ribosomal_60s"/>
    <property type="match status" value="1"/>
</dbReference>
<evidence type="ECO:0000313" key="4">
    <source>
        <dbReference type="EMBL" id="CAD8621855.1"/>
    </source>
</evidence>
<dbReference type="InterPro" id="IPR038716">
    <property type="entry name" value="P1/P2_N_sf"/>
</dbReference>
<dbReference type="GO" id="GO:0030295">
    <property type="term" value="F:protein kinase activator activity"/>
    <property type="evidence" value="ECO:0007669"/>
    <property type="project" value="TreeGrafter"/>
</dbReference>
<dbReference type="AlphaFoldDB" id="A0A6T7KSJ6"/>
<evidence type="ECO:0000256" key="3">
    <source>
        <dbReference type="ARBA" id="ARBA00023274"/>
    </source>
</evidence>
<name>A0A6T7KSJ6_9EUKA</name>
<evidence type="ECO:0000256" key="1">
    <source>
        <dbReference type="ARBA" id="ARBA00005436"/>
    </source>
</evidence>
<dbReference type="PANTHER" id="PTHR45696:SF10">
    <property type="entry name" value="LARGE RIBOSOMAL SUBUNIT PROTEIN P1"/>
    <property type="match status" value="1"/>
</dbReference>
<dbReference type="EMBL" id="HBEY01052471">
    <property type="protein sequence ID" value="CAD8621855.1"/>
    <property type="molecule type" value="Transcribed_RNA"/>
</dbReference>
<dbReference type="EMBL" id="HBEY01052472">
    <property type="protein sequence ID" value="CAD8621856.1"/>
    <property type="molecule type" value="Transcribed_RNA"/>
</dbReference>
<dbReference type="GO" id="GO:0022625">
    <property type="term" value="C:cytosolic large ribosomal subunit"/>
    <property type="evidence" value="ECO:0007669"/>
    <property type="project" value="TreeGrafter"/>
</dbReference>
<proteinExistence type="inferred from homology"/>
<dbReference type="Gene3D" id="1.10.10.1410">
    <property type="match status" value="1"/>
</dbReference>
<organism evidence="4">
    <name type="scientific">Coccolithus braarudii</name>
    <dbReference type="NCBI Taxonomy" id="221442"/>
    <lineage>
        <taxon>Eukaryota</taxon>
        <taxon>Haptista</taxon>
        <taxon>Haptophyta</taxon>
        <taxon>Prymnesiophyceae</taxon>
        <taxon>Coccolithales</taxon>
        <taxon>Coccolithaceae</taxon>
        <taxon>Coccolithus</taxon>
    </lineage>
</organism>
<dbReference type="GO" id="GO:0003735">
    <property type="term" value="F:structural constituent of ribosome"/>
    <property type="evidence" value="ECO:0007669"/>
    <property type="project" value="TreeGrafter"/>
</dbReference>
<sequence>MSAIYGANKDEFVTSLAALCLYDGEAEITAANISTLLAASNNVVAPYWPGLFAGLLKDGNAEKLVFSVGSAPAPAAGAAAAAAGAAPAAEAPKEEKAKVEEVDALDGGMDMFGGGGGGGDY</sequence>
<dbReference type="PANTHER" id="PTHR45696">
    <property type="entry name" value="60S ACIDIC RIBOSOMAL PROTEIN P1"/>
    <property type="match status" value="1"/>
</dbReference>
<dbReference type="GO" id="GO:0002181">
    <property type="term" value="P:cytoplasmic translation"/>
    <property type="evidence" value="ECO:0007669"/>
    <property type="project" value="TreeGrafter"/>
</dbReference>
<dbReference type="FunFam" id="1.10.10.1410:FF:000002">
    <property type="entry name" value="60S acidic ribosomal protein P2"/>
    <property type="match status" value="1"/>
</dbReference>
<evidence type="ECO:0000256" key="2">
    <source>
        <dbReference type="ARBA" id="ARBA00022980"/>
    </source>
</evidence>
<comment type="similarity">
    <text evidence="1">Belongs to the eukaryotic ribosomal protein P1/P2 family.</text>
</comment>
<protein>
    <recommendedName>
        <fullName evidence="6">60S acidic ribosomal protein P1</fullName>
    </recommendedName>
</protein>
<accession>A0A6T7KSJ6</accession>
<gene>
    <name evidence="4" type="ORF">CPEL01642_LOCUS25238</name>
    <name evidence="5" type="ORF">CPEL01642_LOCUS25239</name>
</gene>
<keyword evidence="3" id="KW-0687">Ribonucleoprotein</keyword>